<evidence type="ECO:0000313" key="4">
    <source>
        <dbReference type="Proteomes" id="UP000011599"/>
    </source>
</evidence>
<dbReference type="InterPro" id="IPR047801">
    <property type="entry name" value="Peptidase_C45"/>
</dbReference>
<name>L9VJJ7_9EURY</name>
<evidence type="ECO:0000313" key="3">
    <source>
        <dbReference type="EMBL" id="ELY36448.1"/>
    </source>
</evidence>
<dbReference type="InterPro" id="IPR029055">
    <property type="entry name" value="Ntn_hydrolases_N"/>
</dbReference>
<dbReference type="AlphaFoldDB" id="L9VJJ7"/>
<reference evidence="3 4" key="1">
    <citation type="journal article" date="2014" name="PLoS Genet.">
        <title>Phylogenetically driven sequencing of extremely halophilic archaea reveals strategies for static and dynamic osmo-response.</title>
        <authorList>
            <person name="Becker E.A."/>
            <person name="Seitzer P.M."/>
            <person name="Tritt A."/>
            <person name="Larsen D."/>
            <person name="Krusor M."/>
            <person name="Yao A.I."/>
            <person name="Wu D."/>
            <person name="Madern D."/>
            <person name="Eisen J.A."/>
            <person name="Darling A.E."/>
            <person name="Facciotti M.T."/>
        </authorList>
    </citation>
    <scope>NUCLEOTIDE SEQUENCE [LARGE SCALE GENOMIC DNA]</scope>
    <source>
        <strain evidence="3 4">GA33</strain>
    </source>
</reference>
<dbReference type="EMBL" id="AOHW01000051">
    <property type="protein sequence ID" value="ELY36448.1"/>
    <property type="molecule type" value="Genomic_DNA"/>
</dbReference>
<protein>
    <submittedName>
        <fullName evidence="3">Peptidase C45 acyl-coenzyme A:6-aminopenicillanic acid acyl-transferase</fullName>
    </submittedName>
</protein>
<accession>L9VJJ7</accession>
<dbReference type="PANTHER" id="PTHR34180">
    <property type="entry name" value="PEPTIDASE C45"/>
    <property type="match status" value="1"/>
</dbReference>
<comment type="caution">
    <text evidence="3">The sequence shown here is derived from an EMBL/GenBank/DDBJ whole genome shotgun (WGS) entry which is preliminary data.</text>
</comment>
<dbReference type="Gene3D" id="3.60.60.10">
    <property type="entry name" value="Penicillin V Acylase, Chain A"/>
    <property type="match status" value="1"/>
</dbReference>
<sequence>MDDTAVDTTAYTDLVAGSTSFPEQARRRGDTEREAVEWAIDELESIVDEQGGNLEPLLEYARRSRESLPERHLRAYEAMAETFDVDPEVYDVYVFAYSELCEELADGSGRSEKNPKGCTNALAAPPKVESDGGFDTDSAETTADPCASDAGPLVLKNRDIAGRGTRPKSIIEQPPIDDYYGFLTVDTCGTISTFKGVNDQGLVAANTFIDSKRDDVDPEDQLRNGTVIRMILEECATVDEARELLESHPTRHLCGQTLFLVDATDTSLLEVDPVAERIVVDDDPVVTRTNHFVNGESTQTESSTERRERSLELLEGADRLDRDDLWNFAQDHANGPGDDSICRHPELETDEPHAFGQLTTASTAIFEGGSPVIEVAMGNPCKTERTRCAFGDKVPTDLRTGHRCLDRLH</sequence>
<dbReference type="SUPFAM" id="SSF56235">
    <property type="entry name" value="N-terminal nucleophile aminohydrolases (Ntn hydrolases)"/>
    <property type="match status" value="1"/>
</dbReference>
<dbReference type="PANTHER" id="PTHR34180:SF1">
    <property type="entry name" value="BETA-ALANYL-DOPAMINE_CARCININE HYDROLASE"/>
    <property type="match status" value="1"/>
</dbReference>
<feature type="region of interest" description="Disordered" evidence="1">
    <location>
        <begin position="121"/>
        <end position="148"/>
    </location>
</feature>
<keyword evidence="3" id="KW-0808">Transferase</keyword>
<dbReference type="GO" id="GO:0016740">
    <property type="term" value="F:transferase activity"/>
    <property type="evidence" value="ECO:0007669"/>
    <property type="project" value="UniProtKB-KW"/>
</dbReference>
<keyword evidence="4" id="KW-1185">Reference proteome</keyword>
<dbReference type="Proteomes" id="UP000011599">
    <property type="component" value="Unassembled WGS sequence"/>
</dbReference>
<dbReference type="Pfam" id="PF03417">
    <property type="entry name" value="AAT"/>
    <property type="match status" value="1"/>
</dbReference>
<proteinExistence type="predicted"/>
<dbReference type="eggNOG" id="arCOG10445">
    <property type="taxonomic scope" value="Archaea"/>
</dbReference>
<evidence type="ECO:0000256" key="1">
    <source>
        <dbReference type="SAM" id="MobiDB-lite"/>
    </source>
</evidence>
<dbReference type="InterPro" id="IPR047794">
    <property type="entry name" value="C45_proenzyme-like"/>
</dbReference>
<dbReference type="InterPro" id="IPR005079">
    <property type="entry name" value="Peptidase_C45_hydrolase"/>
</dbReference>
<organism evidence="3 4">
    <name type="scientific">Natronorubrum tibetense GA33</name>
    <dbReference type="NCBI Taxonomy" id="1114856"/>
    <lineage>
        <taxon>Archaea</taxon>
        <taxon>Methanobacteriati</taxon>
        <taxon>Methanobacteriota</taxon>
        <taxon>Stenosarchaea group</taxon>
        <taxon>Halobacteria</taxon>
        <taxon>Halobacteriales</taxon>
        <taxon>Natrialbaceae</taxon>
        <taxon>Natronorubrum</taxon>
    </lineage>
</organism>
<feature type="domain" description="Peptidase C45 hydrolase" evidence="2">
    <location>
        <begin position="149"/>
        <end position="316"/>
    </location>
</feature>
<dbReference type="PATRIC" id="fig|1114856.3.peg.4372"/>
<dbReference type="RefSeq" id="WP_006092508.1">
    <property type="nucleotide sequence ID" value="NZ_AOHW01000051.1"/>
</dbReference>
<dbReference type="NCBIfam" id="NF040521">
    <property type="entry name" value="C45_proenzyme"/>
    <property type="match status" value="1"/>
</dbReference>
<gene>
    <name evidence="3" type="ORF">C496_21202</name>
</gene>
<dbReference type="OrthoDB" id="175578at2157"/>
<evidence type="ECO:0000259" key="2">
    <source>
        <dbReference type="Pfam" id="PF03417"/>
    </source>
</evidence>